<evidence type="ECO:0000313" key="2">
    <source>
        <dbReference type="EMBL" id="KOX77949.1"/>
    </source>
</evidence>
<reference evidence="2 3" key="1">
    <citation type="submission" date="2015-07" db="EMBL/GenBank/DDBJ databases">
        <title>The genome of Melipona quadrifasciata.</title>
        <authorList>
            <person name="Pan H."/>
            <person name="Kapheim K."/>
        </authorList>
    </citation>
    <scope>NUCLEOTIDE SEQUENCE [LARGE SCALE GENOMIC DNA]</scope>
    <source>
        <strain evidence="2">0111107301</strain>
        <tissue evidence="2">Whole body</tissue>
    </source>
</reference>
<feature type="transmembrane region" description="Helical" evidence="1">
    <location>
        <begin position="20"/>
        <end position="41"/>
    </location>
</feature>
<name>A0A0M9A8D2_9HYME</name>
<keyword evidence="3" id="KW-1185">Reference proteome</keyword>
<sequence>PARQKHTSRRRLGRPLEKPVCSAATITTVIVIRASMVWFYFLAVAFRQVSACASASARERACLKTSETTRQDSTASVIVDIRRNSQTGVGCHVRSNLAILLRQVVVVYCREVSQSTVVGLDFFLYLFDCNPTVQELSVNVVTGFYSNIIFHVVRESSSQNGRENKRKQRDESLARKAEGDLFVFTFIQPDVWVEVSLMDVAHQHQDQSASSVAQHLMMRRLEVEPTPLGLDEVLRQHHYRSLRGLDRLDDGVGYEAPDGKVPIVETQSSTTKRTKPLNVAAFTHSAVNSLCERSSTNRCVSSLNKPGGSTFNVLFLR</sequence>
<accession>A0A0M9A8D2</accession>
<organism evidence="2 3">
    <name type="scientific">Melipona quadrifasciata</name>
    <dbReference type="NCBI Taxonomy" id="166423"/>
    <lineage>
        <taxon>Eukaryota</taxon>
        <taxon>Metazoa</taxon>
        <taxon>Ecdysozoa</taxon>
        <taxon>Arthropoda</taxon>
        <taxon>Hexapoda</taxon>
        <taxon>Insecta</taxon>
        <taxon>Pterygota</taxon>
        <taxon>Neoptera</taxon>
        <taxon>Endopterygota</taxon>
        <taxon>Hymenoptera</taxon>
        <taxon>Apocrita</taxon>
        <taxon>Aculeata</taxon>
        <taxon>Apoidea</taxon>
        <taxon>Anthophila</taxon>
        <taxon>Apidae</taxon>
        <taxon>Melipona</taxon>
    </lineage>
</organism>
<feature type="non-terminal residue" evidence="2">
    <location>
        <position position="1"/>
    </location>
</feature>
<keyword evidence="1" id="KW-1133">Transmembrane helix</keyword>
<dbReference type="Proteomes" id="UP000053105">
    <property type="component" value="Unassembled WGS sequence"/>
</dbReference>
<gene>
    <name evidence="2" type="ORF">WN51_05837</name>
</gene>
<dbReference type="EMBL" id="KQ435727">
    <property type="protein sequence ID" value="KOX77949.1"/>
    <property type="molecule type" value="Genomic_DNA"/>
</dbReference>
<evidence type="ECO:0000256" key="1">
    <source>
        <dbReference type="SAM" id="Phobius"/>
    </source>
</evidence>
<protein>
    <submittedName>
        <fullName evidence="2">Uncharacterized protein</fullName>
    </submittedName>
</protein>
<proteinExistence type="predicted"/>
<evidence type="ECO:0000313" key="3">
    <source>
        <dbReference type="Proteomes" id="UP000053105"/>
    </source>
</evidence>
<dbReference type="AlphaFoldDB" id="A0A0M9A8D2"/>
<keyword evidence="1" id="KW-0812">Transmembrane</keyword>
<keyword evidence="1" id="KW-0472">Membrane</keyword>